<dbReference type="AlphaFoldDB" id="A0A8T0J0F1"/>
<dbReference type="EMBL" id="CM026422">
    <property type="protein sequence ID" value="KAG0588692.1"/>
    <property type="molecule type" value="Genomic_DNA"/>
</dbReference>
<sequence length="102" mass="11653">VIKRLFEKAYPLLGPLDADSVAKQRSNVPNLRSSKRVQTRSPRLQPVFLAPLHSILHEGLCSPMRMRGLLTTPLPPRFSAHLRYRPSSTALCRTSEVRRYFV</sequence>
<gene>
    <name evidence="1" type="ORF">KC19_2G262200</name>
</gene>
<keyword evidence="2" id="KW-1185">Reference proteome</keyword>
<reference evidence="1" key="1">
    <citation type="submission" date="2020-06" db="EMBL/GenBank/DDBJ databases">
        <title>WGS assembly of Ceratodon purpureus strain R40.</title>
        <authorList>
            <person name="Carey S.B."/>
            <person name="Jenkins J."/>
            <person name="Shu S."/>
            <person name="Lovell J.T."/>
            <person name="Sreedasyam A."/>
            <person name="Maumus F."/>
            <person name="Tiley G.P."/>
            <person name="Fernandez-Pozo N."/>
            <person name="Barry K."/>
            <person name="Chen C."/>
            <person name="Wang M."/>
            <person name="Lipzen A."/>
            <person name="Daum C."/>
            <person name="Saski C.A."/>
            <person name="Payton A.C."/>
            <person name="Mcbreen J.C."/>
            <person name="Conrad R.E."/>
            <person name="Kollar L.M."/>
            <person name="Olsson S."/>
            <person name="Huttunen S."/>
            <person name="Landis J.B."/>
            <person name="Wickett N.J."/>
            <person name="Johnson M.G."/>
            <person name="Rensing S.A."/>
            <person name="Grimwood J."/>
            <person name="Schmutz J."/>
            <person name="Mcdaniel S.F."/>
        </authorList>
    </citation>
    <scope>NUCLEOTIDE SEQUENCE</scope>
    <source>
        <strain evidence="1">R40</strain>
    </source>
</reference>
<evidence type="ECO:0000313" key="1">
    <source>
        <dbReference type="EMBL" id="KAG0588692.1"/>
    </source>
</evidence>
<evidence type="ECO:0000313" key="2">
    <source>
        <dbReference type="Proteomes" id="UP000822688"/>
    </source>
</evidence>
<name>A0A8T0J0F1_CERPU</name>
<accession>A0A8T0J0F1</accession>
<organism evidence="1 2">
    <name type="scientific">Ceratodon purpureus</name>
    <name type="common">Fire moss</name>
    <name type="synonym">Dicranum purpureum</name>
    <dbReference type="NCBI Taxonomy" id="3225"/>
    <lineage>
        <taxon>Eukaryota</taxon>
        <taxon>Viridiplantae</taxon>
        <taxon>Streptophyta</taxon>
        <taxon>Embryophyta</taxon>
        <taxon>Bryophyta</taxon>
        <taxon>Bryophytina</taxon>
        <taxon>Bryopsida</taxon>
        <taxon>Dicranidae</taxon>
        <taxon>Pseudoditrichales</taxon>
        <taxon>Ditrichaceae</taxon>
        <taxon>Ceratodon</taxon>
    </lineage>
</organism>
<dbReference type="Proteomes" id="UP000822688">
    <property type="component" value="Chromosome 2"/>
</dbReference>
<feature type="non-terminal residue" evidence="1">
    <location>
        <position position="1"/>
    </location>
</feature>
<feature type="non-terminal residue" evidence="1">
    <location>
        <position position="102"/>
    </location>
</feature>
<proteinExistence type="predicted"/>
<comment type="caution">
    <text evidence="1">The sequence shown here is derived from an EMBL/GenBank/DDBJ whole genome shotgun (WGS) entry which is preliminary data.</text>
</comment>
<protein>
    <submittedName>
        <fullName evidence="1">Uncharacterized protein</fullName>
    </submittedName>
</protein>